<dbReference type="Pfam" id="PF01915">
    <property type="entry name" value="Glyco_hydro_3_C"/>
    <property type="match status" value="1"/>
</dbReference>
<proteinExistence type="inferred from homology"/>
<organism evidence="5 6">
    <name type="scientific">Roseiflexus castenholzii (strain DSM 13941 / HLO8)</name>
    <dbReference type="NCBI Taxonomy" id="383372"/>
    <lineage>
        <taxon>Bacteria</taxon>
        <taxon>Bacillati</taxon>
        <taxon>Chloroflexota</taxon>
        <taxon>Chloroflexia</taxon>
        <taxon>Chloroflexales</taxon>
        <taxon>Roseiflexineae</taxon>
        <taxon>Roseiflexaceae</taxon>
        <taxon>Roseiflexus</taxon>
    </lineage>
</organism>
<sequence>MTDTGVALTNDVEARIEALLRQMTLAEKVALMAGSSMWTTTPIERLGIPAIKVTDGPNGARGAGGFVGGAVTAACFPVGIALAATWNSRLVEEVGEALAEEAQSKGARLLLAPTVNIHRSPLNGRNFECYSEDPYLSARMAVAYITGLQRRGVGATIKHYVCNDSEFERNTISSEVDERTLREIYLPPFRAAVQEAKTWAVMAAYNRVNGVYASEHPVLLNDILKREWGFDGIVMSDWFGTKSVVEAAANGLDLEMPGPTRWRGERLVAAVENGQVRMEAIDESACRILRTIARAGAFETPEIPPEQAIDRPEHRALIRRAAAESMVLLKNDGGILPLNLANLSSIAIIGPNAKTAQIMGGGSAQVNAHYAISPYDGIAARVGGQVILEYEIGCTNHRHLPRFDSRLVTPESGEGRGFTVAYYNTHDLSGEPVHQAATESSEQVWLGEVAPGVDPRQFSARFTARFTPAERGTHTFSLISAGLSRLFVDDVLIIDNWTTQTRGDAFFGAGSAEATAPMTLEAGRTYALRLEYSNQGATMLAAVRLGYLPPVAEDAIERAAALAAQSDVALVFVGLNADWESEGYDRPHMDLVGRQDELVERVAAANPRTIVVLQTGSPVTMPWLDRVAAVLQAWYPGQECGNAIADVLFGDVNPSGRLPQTFPVRLEDNPAYINYPGENGRVRYGEGIFVGYRYYEKKKVAPLFPFGFGLSYTTFRYDNLRLSADVIAPDDRLTAQIDITNTGMVAGQEVVQLYVRDSAARVARPAKELKGFVKVALQPGETQTVTFSLDREALAYWDDVQHAWVAEAGEFEVLVGSSSQDIRARAVFHLNDTVAFGGPTKSPVQLSVDSPVKALIEHDGARAVLERHMPGFVEQAGVGVMMGLTLAQMAAFAADRITPELLGAIAADLARIQA</sequence>
<evidence type="ECO:0000256" key="3">
    <source>
        <dbReference type="RuleBase" id="RU361161"/>
    </source>
</evidence>
<dbReference type="STRING" id="383372.Rcas_0919"/>
<dbReference type="PROSITE" id="PS00775">
    <property type="entry name" value="GLYCOSYL_HYDROL_F3"/>
    <property type="match status" value="1"/>
</dbReference>
<dbReference type="AlphaFoldDB" id="A7NHT7"/>
<dbReference type="SUPFAM" id="SSF51445">
    <property type="entry name" value="(Trans)glycosidases"/>
    <property type="match status" value="1"/>
</dbReference>
<dbReference type="InterPro" id="IPR050288">
    <property type="entry name" value="Cellulose_deg_GH3"/>
</dbReference>
<keyword evidence="2 3" id="KW-0378">Hydrolase</keyword>
<dbReference type="eggNOG" id="COG1472">
    <property type="taxonomic scope" value="Bacteria"/>
</dbReference>
<dbReference type="InterPro" id="IPR019800">
    <property type="entry name" value="Glyco_hydro_3_AS"/>
</dbReference>
<dbReference type="InterPro" id="IPR036962">
    <property type="entry name" value="Glyco_hydro_3_N_sf"/>
</dbReference>
<dbReference type="Gene3D" id="2.60.40.10">
    <property type="entry name" value="Immunoglobulins"/>
    <property type="match status" value="1"/>
</dbReference>
<dbReference type="InterPro" id="IPR017853">
    <property type="entry name" value="GH"/>
</dbReference>
<dbReference type="Gene3D" id="3.40.50.1700">
    <property type="entry name" value="Glycoside hydrolase family 3 C-terminal domain"/>
    <property type="match status" value="1"/>
</dbReference>
<dbReference type="PROSITE" id="PS51820">
    <property type="entry name" value="PA14"/>
    <property type="match status" value="1"/>
</dbReference>
<evidence type="ECO:0000313" key="5">
    <source>
        <dbReference type="EMBL" id="ABU57034.1"/>
    </source>
</evidence>
<comment type="similarity">
    <text evidence="1 3">Belongs to the glycosyl hydrolase 3 family.</text>
</comment>
<dbReference type="Pfam" id="PF07691">
    <property type="entry name" value="PA14"/>
    <property type="match status" value="1"/>
</dbReference>
<name>A7NHT7_ROSCS</name>
<feature type="domain" description="PA14" evidence="4">
    <location>
        <begin position="413"/>
        <end position="561"/>
    </location>
</feature>
<dbReference type="InterPro" id="IPR001764">
    <property type="entry name" value="Glyco_hydro_3_N"/>
</dbReference>
<dbReference type="KEGG" id="rca:Rcas_0919"/>
<dbReference type="SMART" id="SM01217">
    <property type="entry name" value="Fn3_like"/>
    <property type="match status" value="1"/>
</dbReference>
<dbReference type="Gene3D" id="3.20.20.300">
    <property type="entry name" value="Glycoside hydrolase, family 3, N-terminal domain"/>
    <property type="match status" value="1"/>
</dbReference>
<dbReference type="PANTHER" id="PTHR42715:SF3">
    <property type="entry name" value="BETA-GLUCOSIDASE B-RELATED"/>
    <property type="match status" value="1"/>
</dbReference>
<keyword evidence="6" id="KW-1185">Reference proteome</keyword>
<dbReference type="InterPro" id="IPR036881">
    <property type="entry name" value="Glyco_hydro_3_C_sf"/>
</dbReference>
<dbReference type="SMART" id="SM00758">
    <property type="entry name" value="PA14"/>
    <property type="match status" value="1"/>
</dbReference>
<dbReference type="InterPro" id="IPR037524">
    <property type="entry name" value="PA14/GLEYA"/>
</dbReference>
<dbReference type="RefSeq" id="WP_012119464.1">
    <property type="nucleotide sequence ID" value="NC_009767.1"/>
</dbReference>
<dbReference type="InterPro" id="IPR002772">
    <property type="entry name" value="Glyco_hydro_3_C"/>
</dbReference>
<dbReference type="GO" id="GO:0009251">
    <property type="term" value="P:glucan catabolic process"/>
    <property type="evidence" value="ECO:0007669"/>
    <property type="project" value="TreeGrafter"/>
</dbReference>
<dbReference type="InterPro" id="IPR013783">
    <property type="entry name" value="Ig-like_fold"/>
</dbReference>
<dbReference type="OrthoDB" id="9805821at2"/>
<dbReference type="InterPro" id="IPR011658">
    <property type="entry name" value="PA14_dom"/>
</dbReference>
<gene>
    <name evidence="5" type="ordered locus">Rcas_0919</name>
</gene>
<accession>A7NHT7</accession>
<dbReference type="Pfam" id="PF14310">
    <property type="entry name" value="Fn3-like"/>
    <property type="match status" value="1"/>
</dbReference>
<evidence type="ECO:0000256" key="1">
    <source>
        <dbReference type="ARBA" id="ARBA00005336"/>
    </source>
</evidence>
<protein>
    <submittedName>
        <fullName evidence="5">Glycoside hydrolase family 3 domain protein</fullName>
    </submittedName>
</protein>
<dbReference type="EMBL" id="CP000804">
    <property type="protein sequence ID" value="ABU57034.1"/>
    <property type="molecule type" value="Genomic_DNA"/>
</dbReference>
<dbReference type="GO" id="GO:0008422">
    <property type="term" value="F:beta-glucosidase activity"/>
    <property type="evidence" value="ECO:0007669"/>
    <property type="project" value="UniProtKB-ARBA"/>
</dbReference>
<dbReference type="SUPFAM" id="SSF52279">
    <property type="entry name" value="Beta-D-glucan exohydrolase, C-terminal domain"/>
    <property type="match status" value="1"/>
</dbReference>
<dbReference type="PRINTS" id="PR00133">
    <property type="entry name" value="GLHYDRLASE3"/>
</dbReference>
<dbReference type="FunFam" id="2.60.40.10:FF:000495">
    <property type="entry name" value="Periplasmic beta-glucosidase"/>
    <property type="match status" value="1"/>
</dbReference>
<dbReference type="Proteomes" id="UP000000263">
    <property type="component" value="Chromosome"/>
</dbReference>
<keyword evidence="3" id="KW-0326">Glycosidase</keyword>
<dbReference type="SUPFAM" id="SSF56988">
    <property type="entry name" value="Anthrax protective antigen"/>
    <property type="match status" value="1"/>
</dbReference>
<dbReference type="PANTHER" id="PTHR42715">
    <property type="entry name" value="BETA-GLUCOSIDASE"/>
    <property type="match status" value="1"/>
</dbReference>
<dbReference type="Pfam" id="PF00933">
    <property type="entry name" value="Glyco_hydro_3"/>
    <property type="match status" value="1"/>
</dbReference>
<dbReference type="CAZy" id="GH3">
    <property type="family name" value="Glycoside Hydrolase Family 3"/>
</dbReference>
<reference evidence="5 6" key="1">
    <citation type="submission" date="2007-08" db="EMBL/GenBank/DDBJ databases">
        <title>Complete sequence of Roseiflexus castenholzii DSM 13941.</title>
        <authorList>
            <consortium name="US DOE Joint Genome Institute"/>
            <person name="Copeland A."/>
            <person name="Lucas S."/>
            <person name="Lapidus A."/>
            <person name="Barry K."/>
            <person name="Glavina del Rio T."/>
            <person name="Dalin E."/>
            <person name="Tice H."/>
            <person name="Pitluck S."/>
            <person name="Thompson L.S."/>
            <person name="Brettin T."/>
            <person name="Bruce D."/>
            <person name="Detter J.C."/>
            <person name="Han C."/>
            <person name="Tapia R."/>
            <person name="Schmutz J."/>
            <person name="Larimer F."/>
            <person name="Land M."/>
            <person name="Hauser L."/>
            <person name="Kyrpides N."/>
            <person name="Mikhailova N."/>
            <person name="Bryant D.A."/>
            <person name="Hanada S."/>
            <person name="Tsukatani Y."/>
            <person name="Richardson P."/>
        </authorList>
    </citation>
    <scope>NUCLEOTIDE SEQUENCE [LARGE SCALE GENOMIC DNA]</scope>
    <source>
        <strain evidence="6">DSM 13941 / HLO8</strain>
    </source>
</reference>
<dbReference type="Gene3D" id="2.60.120.260">
    <property type="entry name" value="Galactose-binding domain-like"/>
    <property type="match status" value="1"/>
</dbReference>
<evidence type="ECO:0000256" key="2">
    <source>
        <dbReference type="ARBA" id="ARBA00022801"/>
    </source>
</evidence>
<evidence type="ECO:0000313" key="6">
    <source>
        <dbReference type="Proteomes" id="UP000000263"/>
    </source>
</evidence>
<dbReference type="InterPro" id="IPR026891">
    <property type="entry name" value="Fn3-like"/>
</dbReference>
<dbReference type="HOGENOM" id="CLU_004542_4_0_0"/>
<evidence type="ECO:0000259" key="4">
    <source>
        <dbReference type="PROSITE" id="PS51820"/>
    </source>
</evidence>